<name>A0AB34JLG7_PRYPA</name>
<evidence type="ECO:0000313" key="6">
    <source>
        <dbReference type="Proteomes" id="UP001515480"/>
    </source>
</evidence>
<dbReference type="InterPro" id="IPR050230">
    <property type="entry name" value="CALM/Myosin/TropC-like"/>
</dbReference>
<dbReference type="GO" id="GO:0005509">
    <property type="term" value="F:calcium ion binding"/>
    <property type="evidence" value="ECO:0007669"/>
    <property type="project" value="InterPro"/>
</dbReference>
<keyword evidence="6" id="KW-1185">Reference proteome</keyword>
<dbReference type="FunFam" id="1.10.238.10:FF:000003">
    <property type="entry name" value="Calmodulin A"/>
    <property type="match status" value="2"/>
</dbReference>
<feature type="repeat" description="ANK" evidence="3">
    <location>
        <begin position="924"/>
        <end position="956"/>
    </location>
</feature>
<evidence type="ECO:0000256" key="3">
    <source>
        <dbReference type="PROSITE-ProRule" id="PRU00023"/>
    </source>
</evidence>
<feature type="domain" description="EF-hand" evidence="4">
    <location>
        <begin position="323"/>
        <end position="358"/>
    </location>
</feature>
<dbReference type="InterPro" id="IPR018247">
    <property type="entry name" value="EF_Hand_1_Ca_BS"/>
</dbReference>
<keyword evidence="3" id="KW-0040">ANK repeat</keyword>
<dbReference type="Pfam" id="PF13499">
    <property type="entry name" value="EF-hand_7"/>
    <property type="match status" value="9"/>
</dbReference>
<dbReference type="InterPro" id="IPR036770">
    <property type="entry name" value="Ankyrin_rpt-contain_sf"/>
</dbReference>
<keyword evidence="2" id="KW-0106">Calcium</keyword>
<dbReference type="PANTHER" id="PTHR23048">
    <property type="entry name" value="MYOSIN LIGHT CHAIN 1, 3"/>
    <property type="match status" value="1"/>
</dbReference>
<feature type="domain" description="EF-hand" evidence="4">
    <location>
        <begin position="163"/>
        <end position="198"/>
    </location>
</feature>
<evidence type="ECO:0000256" key="2">
    <source>
        <dbReference type="ARBA" id="ARBA00022837"/>
    </source>
</evidence>
<feature type="domain" description="EF-hand" evidence="4">
    <location>
        <begin position="3"/>
        <end position="38"/>
    </location>
</feature>
<keyword evidence="1" id="KW-0677">Repeat</keyword>
<evidence type="ECO:0000259" key="4">
    <source>
        <dbReference type="PROSITE" id="PS50222"/>
    </source>
</evidence>
<sequence length="1068" mass="118162">MQEVSKDVQDAFSYFDRDRSGFIDARELESALARLGLPSSSKETAAVLKKYDATSDRGLDLAEFDRLVQDVRKFKAAQSAPPNVSKDVQDAFSYFDRDRSGFIDVRELESALARLGLPSSSQETAAVLKKYDATSDRGLDLAEFDRLVQDVRKFKAAQSAPPNVSKDVQDAFSYFDRDRSGFIDVRELESALARLGLPSSSKETAAVLKKYDATSDRGLDLAEFDRLVQDVRKFKAAQSAPPNVSKDVQDAFSYFDRDRSGFIDVRELESALARLGLPSSSKETAAVLKKYDATSDRGLDLAEFDRLVQDVRKFKAAQSAPPNVSKDVQDAFSYFDRDRSGFIDVRELESALARLGLPSSSKETAAVLKKYDATSDRGLDLAEFDRLVQDVRKFKAAQSAPPNVSKDVQDAFSYFDRDRSGFIDVRELESALARLGLPSSSKETAAVLKKYDATSDRGLDLAEFDRLVQDVRKFKAAQSAPPTVSKDVQDAFSYFDRDRSGFIDVRELQSALARLGLPCSSQETAAVLKKYDATSDRGLDLAEFDRLVQDVRKFKAAQSAPPNVSKDVQDAFSYFDRDRSGFIDVRELESALARLGLPCSSQETAAVLKKYDATSDRGLDLAEFDRLVQDDVLKFTGAYQEVPEKVRRVFERYDRDRAGAMEAADLRAALQALGVPADTLLEASSLLAIFDAHRNARISLFEFSKVCDEIIRHQFGSSIAMQPLLLQRDTSKLLERHRKAIDELFAVYASTIEATGTIPYNHTIQLCQDFNLIRNRILSQDDVITTLARMHSISVSSSMNPSRLRPIARERFNELLFRLALQATEKDPKLQKTEPHIRLQALLEALLLTNPIAFKRQVGGLHLLRAAAAGAVERMSELLSAGAAVDLKDGNGASALHMAAFYGHIRAVTIMIGHGASLQDTTTDGWTPLHFACEYGHLNVVRELLRKGASVDTATSRGWTALHRAALDGHLEVVEELLSAHAPLTARDKYGDTPLHDAARNGHLDVVQTLIRAGAYVDVTNFEGKTALDLARENARAGVVQLFESIFASLPPPSAQLSTNRVDHRIRA</sequence>
<dbReference type="InterPro" id="IPR002110">
    <property type="entry name" value="Ankyrin_rpt"/>
</dbReference>
<reference evidence="5 6" key="1">
    <citation type="journal article" date="2024" name="Science">
        <title>Giant polyketide synthase enzymes in the biosynthesis of giant marine polyether toxins.</title>
        <authorList>
            <person name="Fallon T.R."/>
            <person name="Shende V.V."/>
            <person name="Wierzbicki I.H."/>
            <person name="Pendleton A.L."/>
            <person name="Watervoot N.F."/>
            <person name="Auber R.P."/>
            <person name="Gonzalez D.J."/>
            <person name="Wisecaver J.H."/>
            <person name="Moore B.S."/>
        </authorList>
    </citation>
    <scope>NUCLEOTIDE SEQUENCE [LARGE SCALE GENOMIC DNA]</scope>
    <source>
        <strain evidence="5 6">12B1</strain>
    </source>
</reference>
<feature type="domain" description="EF-hand" evidence="4">
    <location>
        <begin position="641"/>
        <end position="676"/>
    </location>
</feature>
<feature type="domain" description="EF-hand" evidence="4">
    <location>
        <begin position="483"/>
        <end position="518"/>
    </location>
</feature>
<feature type="repeat" description="ANK" evidence="3">
    <location>
        <begin position="891"/>
        <end position="923"/>
    </location>
</feature>
<dbReference type="PROSITE" id="PS50297">
    <property type="entry name" value="ANK_REP_REGION"/>
    <property type="match status" value="4"/>
</dbReference>
<dbReference type="InterPro" id="IPR002048">
    <property type="entry name" value="EF_hand_dom"/>
</dbReference>
<dbReference type="GO" id="GO:0016460">
    <property type="term" value="C:myosin II complex"/>
    <property type="evidence" value="ECO:0007669"/>
    <property type="project" value="TreeGrafter"/>
</dbReference>
<evidence type="ECO:0000256" key="1">
    <source>
        <dbReference type="ARBA" id="ARBA00022737"/>
    </source>
</evidence>
<accession>A0AB34JLG7</accession>
<dbReference type="InterPro" id="IPR011992">
    <property type="entry name" value="EF-hand-dom_pair"/>
</dbReference>
<dbReference type="PROSITE" id="PS50088">
    <property type="entry name" value="ANK_REPEAT"/>
    <property type="match status" value="4"/>
</dbReference>
<feature type="domain" description="EF-hand" evidence="4">
    <location>
        <begin position="403"/>
        <end position="438"/>
    </location>
</feature>
<dbReference type="SUPFAM" id="SSF47473">
    <property type="entry name" value="EF-hand"/>
    <property type="match status" value="5"/>
</dbReference>
<dbReference type="EMBL" id="JBGBPQ010000006">
    <property type="protein sequence ID" value="KAL1522365.1"/>
    <property type="molecule type" value="Genomic_DNA"/>
</dbReference>
<feature type="repeat" description="ANK" evidence="3">
    <location>
        <begin position="957"/>
        <end position="989"/>
    </location>
</feature>
<gene>
    <name evidence="5" type="ORF">AB1Y20_017357</name>
</gene>
<feature type="domain" description="EF-hand" evidence="4">
    <location>
        <begin position="83"/>
        <end position="118"/>
    </location>
</feature>
<feature type="domain" description="EF-hand" evidence="4">
    <location>
        <begin position="243"/>
        <end position="278"/>
    </location>
</feature>
<feature type="domain" description="EF-hand" evidence="4">
    <location>
        <begin position="563"/>
        <end position="598"/>
    </location>
</feature>
<dbReference type="SMART" id="SM00054">
    <property type="entry name" value="EFh"/>
    <property type="match status" value="18"/>
</dbReference>
<dbReference type="Gene3D" id="1.10.238.10">
    <property type="entry name" value="EF-hand"/>
    <property type="match status" value="8"/>
</dbReference>
<dbReference type="PRINTS" id="PR01415">
    <property type="entry name" value="ANKYRIN"/>
</dbReference>
<comment type="caution">
    <text evidence="5">The sequence shown here is derived from an EMBL/GenBank/DDBJ whole genome shotgun (WGS) entry which is preliminary data.</text>
</comment>
<dbReference type="Gene3D" id="1.25.40.20">
    <property type="entry name" value="Ankyrin repeat-containing domain"/>
    <property type="match status" value="2"/>
</dbReference>
<dbReference type="PROSITE" id="PS50222">
    <property type="entry name" value="EF_HAND_2"/>
    <property type="match status" value="9"/>
</dbReference>
<dbReference type="SUPFAM" id="SSF48403">
    <property type="entry name" value="Ankyrin repeat"/>
    <property type="match status" value="1"/>
</dbReference>
<organism evidence="5 6">
    <name type="scientific">Prymnesium parvum</name>
    <name type="common">Toxic golden alga</name>
    <dbReference type="NCBI Taxonomy" id="97485"/>
    <lineage>
        <taxon>Eukaryota</taxon>
        <taxon>Haptista</taxon>
        <taxon>Haptophyta</taxon>
        <taxon>Prymnesiophyceae</taxon>
        <taxon>Prymnesiales</taxon>
        <taxon>Prymnesiaceae</taxon>
        <taxon>Prymnesium</taxon>
    </lineage>
</organism>
<dbReference type="AlphaFoldDB" id="A0AB34JLG7"/>
<dbReference type="SMART" id="SM00248">
    <property type="entry name" value="ANK"/>
    <property type="match status" value="6"/>
</dbReference>
<dbReference type="PROSITE" id="PS00018">
    <property type="entry name" value="EF_HAND_1"/>
    <property type="match status" value="8"/>
</dbReference>
<protein>
    <recommendedName>
        <fullName evidence="4">EF-hand domain-containing protein</fullName>
    </recommendedName>
</protein>
<dbReference type="Proteomes" id="UP001515480">
    <property type="component" value="Unassembled WGS sequence"/>
</dbReference>
<proteinExistence type="predicted"/>
<dbReference type="PANTHER" id="PTHR23048:SF0">
    <property type="entry name" value="CALMODULIN LIKE 3"/>
    <property type="match status" value="1"/>
</dbReference>
<feature type="repeat" description="ANK" evidence="3">
    <location>
        <begin position="990"/>
        <end position="1022"/>
    </location>
</feature>
<dbReference type="Pfam" id="PF12796">
    <property type="entry name" value="Ank_2"/>
    <property type="match status" value="2"/>
</dbReference>
<evidence type="ECO:0000313" key="5">
    <source>
        <dbReference type="EMBL" id="KAL1522365.1"/>
    </source>
</evidence>